<reference evidence="2" key="1">
    <citation type="submission" date="2022-11" db="EMBL/GenBank/DDBJ databases">
        <title>Marilongibacter aestuarii gen. nov., sp. nov., isolated from tidal flat sediment.</title>
        <authorList>
            <person name="Jiayan W."/>
        </authorList>
    </citation>
    <scope>NUCLEOTIDE SEQUENCE</scope>
    <source>
        <strain evidence="2">Z1-6</strain>
    </source>
</reference>
<dbReference type="EMBL" id="JAPOHD010000013">
    <property type="protein sequence ID" value="MCY1720147.1"/>
    <property type="molecule type" value="Genomic_DNA"/>
</dbReference>
<dbReference type="AlphaFoldDB" id="A0A9X3J5P9"/>
<organism evidence="2 3">
    <name type="scientific">Draconibacterium aestuarii</name>
    <dbReference type="NCBI Taxonomy" id="2998507"/>
    <lineage>
        <taxon>Bacteria</taxon>
        <taxon>Pseudomonadati</taxon>
        <taxon>Bacteroidota</taxon>
        <taxon>Bacteroidia</taxon>
        <taxon>Marinilabiliales</taxon>
        <taxon>Prolixibacteraceae</taxon>
        <taxon>Draconibacterium</taxon>
    </lineage>
</organism>
<dbReference type="RefSeq" id="WP_343332481.1">
    <property type="nucleotide sequence ID" value="NZ_JAPOHD010000013.1"/>
</dbReference>
<protein>
    <recommendedName>
        <fullName evidence="1">Fibrobacter succinogenes major paralogous domain-containing protein</fullName>
    </recommendedName>
</protein>
<name>A0A9X3J5P9_9BACT</name>
<sequence length="115" mass="12298">MIRIGITTGATILYGSEYPAAEYGALYNQAAVADVRNLAPTGYRVALLSDVVDLLTYLGGTDVAGGKLKETDIWEDPNTGATNQYGFAAIPAGTRNELGEFANKLLSNKIWINKL</sequence>
<proteinExistence type="predicted"/>
<accession>A0A9X3J5P9</accession>
<feature type="domain" description="Fibrobacter succinogenes major paralogous" evidence="1">
    <location>
        <begin position="16"/>
        <end position="112"/>
    </location>
</feature>
<dbReference type="InterPro" id="IPR011871">
    <property type="entry name" value="Fib_succ_major"/>
</dbReference>
<dbReference type="Proteomes" id="UP001145087">
    <property type="component" value="Unassembled WGS sequence"/>
</dbReference>
<evidence type="ECO:0000313" key="2">
    <source>
        <dbReference type="EMBL" id="MCY1720147.1"/>
    </source>
</evidence>
<keyword evidence="3" id="KW-1185">Reference proteome</keyword>
<evidence type="ECO:0000259" key="1">
    <source>
        <dbReference type="Pfam" id="PF09603"/>
    </source>
</evidence>
<comment type="caution">
    <text evidence="2">The sequence shown here is derived from an EMBL/GenBank/DDBJ whole genome shotgun (WGS) entry which is preliminary data.</text>
</comment>
<gene>
    <name evidence="2" type="ORF">OU798_07325</name>
</gene>
<evidence type="ECO:0000313" key="3">
    <source>
        <dbReference type="Proteomes" id="UP001145087"/>
    </source>
</evidence>
<dbReference type="Pfam" id="PF09603">
    <property type="entry name" value="Fib_succ_major"/>
    <property type="match status" value="1"/>
</dbReference>